<proteinExistence type="predicted"/>
<dbReference type="EMBL" id="CAJVQC010045953">
    <property type="protein sequence ID" value="CAG8782225.1"/>
    <property type="molecule type" value="Genomic_DNA"/>
</dbReference>
<name>A0ACA9R9F9_9GLOM</name>
<dbReference type="Proteomes" id="UP000789920">
    <property type="component" value="Unassembled WGS sequence"/>
</dbReference>
<comment type="caution">
    <text evidence="1">The sequence shown here is derived from an EMBL/GenBank/DDBJ whole genome shotgun (WGS) entry which is preliminary data.</text>
</comment>
<evidence type="ECO:0000313" key="2">
    <source>
        <dbReference type="Proteomes" id="UP000789920"/>
    </source>
</evidence>
<evidence type="ECO:0000313" key="1">
    <source>
        <dbReference type="EMBL" id="CAG8782225.1"/>
    </source>
</evidence>
<keyword evidence="2" id="KW-1185">Reference proteome</keyword>
<gene>
    <name evidence="1" type="ORF">RPERSI_LOCUS17767</name>
</gene>
<protein>
    <submittedName>
        <fullName evidence="1">20516_t:CDS:1</fullName>
    </submittedName>
</protein>
<accession>A0ACA9R9F9</accession>
<feature type="non-terminal residue" evidence="1">
    <location>
        <position position="1"/>
    </location>
</feature>
<organism evidence="1 2">
    <name type="scientific">Racocetra persica</name>
    <dbReference type="NCBI Taxonomy" id="160502"/>
    <lineage>
        <taxon>Eukaryota</taxon>
        <taxon>Fungi</taxon>
        <taxon>Fungi incertae sedis</taxon>
        <taxon>Mucoromycota</taxon>
        <taxon>Glomeromycotina</taxon>
        <taxon>Glomeromycetes</taxon>
        <taxon>Diversisporales</taxon>
        <taxon>Gigasporaceae</taxon>
        <taxon>Racocetra</taxon>
    </lineage>
</organism>
<sequence>DIKPLSSKFYCDTLEYPATQCDSPFMGLPFPNQTELQWCLIIRNQFNNSQKAYVSFGPDGTSTNANNFD</sequence>
<reference evidence="1" key="1">
    <citation type="submission" date="2021-06" db="EMBL/GenBank/DDBJ databases">
        <authorList>
            <person name="Kallberg Y."/>
            <person name="Tangrot J."/>
            <person name="Rosling A."/>
        </authorList>
    </citation>
    <scope>NUCLEOTIDE SEQUENCE</scope>
    <source>
        <strain evidence="1">MA461A</strain>
    </source>
</reference>
<feature type="non-terminal residue" evidence="1">
    <location>
        <position position="69"/>
    </location>
</feature>